<name>A0AA91VGV0_9BACI</name>
<comment type="caution">
    <text evidence="2">The sequence shown here is derived from an EMBL/GenBank/DDBJ whole genome shotgun (WGS) entry which is preliminary data.</text>
</comment>
<dbReference type="EMBL" id="NVOR01000010">
    <property type="protein sequence ID" value="PED83990.1"/>
    <property type="molecule type" value="Genomic_DNA"/>
</dbReference>
<dbReference type="Proteomes" id="UP000221020">
    <property type="component" value="Unassembled WGS sequence"/>
</dbReference>
<proteinExistence type="predicted"/>
<gene>
    <name evidence="2" type="ORF">CON65_03695</name>
</gene>
<evidence type="ECO:0000313" key="3">
    <source>
        <dbReference type="Proteomes" id="UP000221020"/>
    </source>
</evidence>
<organism evidence="2 3">
    <name type="scientific">Bacillus pseudomycoides</name>
    <dbReference type="NCBI Taxonomy" id="64104"/>
    <lineage>
        <taxon>Bacteria</taxon>
        <taxon>Bacillati</taxon>
        <taxon>Bacillota</taxon>
        <taxon>Bacilli</taxon>
        <taxon>Bacillales</taxon>
        <taxon>Bacillaceae</taxon>
        <taxon>Bacillus</taxon>
        <taxon>Bacillus cereus group</taxon>
    </lineage>
</organism>
<accession>A0AA91VGV0</accession>
<reference evidence="2 3" key="1">
    <citation type="submission" date="2017-09" db="EMBL/GenBank/DDBJ databases">
        <title>Large-scale bioinformatics analysis of Bacillus genomes uncovers conserved roles of natural products in bacterial physiology.</title>
        <authorList>
            <consortium name="Agbiome Team Llc"/>
            <person name="Bleich R.M."/>
            <person name="Grubbs K.J."/>
            <person name="Santa Maria K.C."/>
            <person name="Allen S.E."/>
            <person name="Farag S."/>
            <person name="Shank E.A."/>
            <person name="Bowers A."/>
        </authorList>
    </citation>
    <scope>NUCLEOTIDE SEQUENCE [LARGE SCALE GENOMIC DNA]</scope>
    <source>
        <strain evidence="2 3">AFS092012</strain>
    </source>
</reference>
<feature type="region of interest" description="Disordered" evidence="1">
    <location>
        <begin position="149"/>
        <end position="179"/>
    </location>
</feature>
<protein>
    <submittedName>
        <fullName evidence="2">Uncharacterized protein</fullName>
    </submittedName>
</protein>
<evidence type="ECO:0000256" key="1">
    <source>
        <dbReference type="SAM" id="MobiDB-lite"/>
    </source>
</evidence>
<evidence type="ECO:0000313" key="2">
    <source>
        <dbReference type="EMBL" id="PED83990.1"/>
    </source>
</evidence>
<feature type="compositionally biased region" description="Polar residues" evidence="1">
    <location>
        <begin position="156"/>
        <end position="179"/>
    </location>
</feature>
<sequence length="244" mass="27878">MKKGVIGLFIAAIFLIFTGGSADMKEVEKATGDKLKDSQLGPYIEEVSYKAGEKKDEDTPVSVQIKVNEKFSDLPNMDKYATMDNAFEKIIDSYNQISCGGNNKCRYQDLQVFYDDDTYVMDLLNKALLINDFETYTKGDYIVDVDREQEKEKTKSANNTYKINSNNTPKSTTQNNEQFSSNGINYKSIFTFMREQYNILTNNNENYIPEVHDPQVAEKAAKRFGISAEEAGYIYEKVQMDAFR</sequence>
<dbReference type="RefSeq" id="WP_097895811.1">
    <property type="nucleotide sequence ID" value="NZ_NVOR01000010.1"/>
</dbReference>
<dbReference type="AlphaFoldDB" id="A0AA91VGV0"/>